<dbReference type="GO" id="GO:0003677">
    <property type="term" value="F:DNA binding"/>
    <property type="evidence" value="ECO:0007669"/>
    <property type="project" value="UniProtKB-KW"/>
</dbReference>
<evidence type="ECO:0000256" key="3">
    <source>
        <dbReference type="ARBA" id="ARBA00023067"/>
    </source>
</evidence>
<dbReference type="EMBL" id="JASGOQ010000001">
    <property type="protein sequence ID" value="MDV5392826.1"/>
    <property type="molecule type" value="Genomic_DNA"/>
</dbReference>
<dbReference type="GO" id="GO:0006351">
    <property type="term" value="P:DNA-templated transcription"/>
    <property type="evidence" value="ECO:0007669"/>
    <property type="project" value="UniProtKB-ARBA"/>
</dbReference>
<dbReference type="EMBL" id="JAOTLW010000012">
    <property type="protein sequence ID" value="MDI5832370.1"/>
    <property type="molecule type" value="Genomic_DNA"/>
</dbReference>
<evidence type="ECO:0000256" key="4">
    <source>
        <dbReference type="ARBA" id="ARBA00023125"/>
    </source>
</evidence>
<dbReference type="PANTHER" id="PTHR33175">
    <property type="entry name" value="DNA-BINDING PROTEIN HU"/>
    <property type="match status" value="1"/>
</dbReference>
<dbReference type="GO" id="GO:1990103">
    <property type="term" value="C:DnaA-HU complex"/>
    <property type="evidence" value="ECO:0007669"/>
    <property type="project" value="UniProtKB-ARBA"/>
</dbReference>
<dbReference type="FunFam" id="4.10.520.10:FF:000001">
    <property type="entry name" value="DNA-binding protein HU"/>
    <property type="match status" value="1"/>
</dbReference>
<evidence type="ECO:0000313" key="8">
    <source>
        <dbReference type="Proteomes" id="UP001159075"/>
    </source>
</evidence>
<comment type="similarity">
    <text evidence="2 5">Belongs to the bacterial histone-like protein family.</text>
</comment>
<comment type="caution">
    <text evidence="7">The sequence shown here is derived from an EMBL/GenBank/DDBJ whole genome shotgun (WGS) entry which is preliminary data.</text>
</comment>
<dbReference type="GeneID" id="75190363"/>
<keyword evidence="8" id="KW-1185">Reference proteome</keyword>
<dbReference type="PRINTS" id="PR01727">
    <property type="entry name" value="DNABINDINGHU"/>
</dbReference>
<dbReference type="CDD" id="cd13831">
    <property type="entry name" value="HU"/>
    <property type="match status" value="1"/>
</dbReference>
<dbReference type="GO" id="GO:1990178">
    <property type="term" value="C:HU-DNA complex"/>
    <property type="evidence" value="ECO:0007669"/>
    <property type="project" value="UniProtKB-ARBA"/>
</dbReference>
<keyword evidence="3" id="KW-0226">DNA condensation</keyword>
<dbReference type="InterPro" id="IPR010992">
    <property type="entry name" value="IHF-like_DNA-bd_dom_sf"/>
</dbReference>
<dbReference type="InterPro" id="IPR020816">
    <property type="entry name" value="Histone-like_DNA-bd_CS"/>
</dbReference>
<dbReference type="InterPro" id="IPR000119">
    <property type="entry name" value="Hist_DNA-bd"/>
</dbReference>
<evidence type="ECO:0000256" key="1">
    <source>
        <dbReference type="ARBA" id="ARBA00003819"/>
    </source>
</evidence>
<dbReference type="Gene3D" id="4.10.520.10">
    <property type="entry name" value="IHF-like DNA-binding proteins"/>
    <property type="match status" value="1"/>
</dbReference>
<evidence type="ECO:0000256" key="2">
    <source>
        <dbReference type="ARBA" id="ARBA00010529"/>
    </source>
</evidence>
<organism evidence="7 9">
    <name type="scientific">Shewanella xiamenensis</name>
    <dbReference type="NCBI Taxonomy" id="332186"/>
    <lineage>
        <taxon>Bacteria</taxon>
        <taxon>Pseudomonadati</taxon>
        <taxon>Pseudomonadota</taxon>
        <taxon>Gammaproteobacteria</taxon>
        <taxon>Alteromonadales</taxon>
        <taxon>Shewanellaceae</taxon>
        <taxon>Shewanella</taxon>
    </lineage>
</organism>
<sequence>MLGSLTYINLRKEETIKMNKTELIAKIAENADITKAEAARALKSFEAAITESMKNGDKISIVGFGSFETATRAARTGRNPQTGKEIQIAEATVPKFKAGKTLRDSVN</sequence>
<dbReference type="GO" id="GO:0042802">
    <property type="term" value="F:identical protein binding"/>
    <property type="evidence" value="ECO:0007669"/>
    <property type="project" value="UniProtKB-ARBA"/>
</dbReference>
<dbReference type="GO" id="GO:0030527">
    <property type="term" value="F:structural constituent of chromatin"/>
    <property type="evidence" value="ECO:0007669"/>
    <property type="project" value="InterPro"/>
</dbReference>
<evidence type="ECO:0000313" key="9">
    <source>
        <dbReference type="Proteomes" id="UP001187859"/>
    </source>
</evidence>
<protein>
    <submittedName>
        <fullName evidence="7">HU family DNA-binding protein</fullName>
    </submittedName>
</protein>
<dbReference type="Pfam" id="PF00216">
    <property type="entry name" value="Bac_DNA_binding"/>
    <property type="match status" value="1"/>
</dbReference>
<name>A0AAE4Q2R8_9GAMM</name>
<keyword evidence="4 7" id="KW-0238">DNA-binding</keyword>
<accession>A0AAE4Q2R8</accession>
<dbReference type="GO" id="GO:0005829">
    <property type="term" value="C:cytosol"/>
    <property type="evidence" value="ECO:0007669"/>
    <property type="project" value="TreeGrafter"/>
</dbReference>
<reference evidence="7" key="2">
    <citation type="submission" date="2023-05" db="EMBL/GenBank/DDBJ databases">
        <title>Colonisation of extended spectrum b-lactamase- and carbapenemase-producing bacteria on hospital surfaces from low- and middle-income countries.</title>
        <authorList>
            <person name="Nieto-Rosado M."/>
            <person name="Sands K."/>
            <person name="Iregbu K."/>
            <person name="Zahra R."/>
            <person name="Mazarati J.B."/>
            <person name="Mehtar S."/>
            <person name="Barnards-Group B."/>
            <person name="Walsh T.R."/>
        </authorList>
    </citation>
    <scope>NUCLEOTIDE SEQUENCE</scope>
    <source>
        <strain evidence="7">PP-E493</strain>
    </source>
</reference>
<dbReference type="SUPFAM" id="SSF47729">
    <property type="entry name" value="IHF-like DNA-binding proteins"/>
    <property type="match status" value="1"/>
</dbReference>
<dbReference type="AlphaFoldDB" id="A0AAE4Q2R8"/>
<evidence type="ECO:0000313" key="6">
    <source>
        <dbReference type="EMBL" id="MDI5832370.1"/>
    </source>
</evidence>
<dbReference type="RefSeq" id="WP_219848070.1">
    <property type="nucleotide sequence ID" value="NZ_AP025014.1"/>
</dbReference>
<reference evidence="6 8" key="1">
    <citation type="submission" date="2022-09" db="EMBL/GenBank/DDBJ databases">
        <title>The outer-membrane cytochrome OmcA is essential for infection of Shewanella oneidensis by a zebrafish-associated bacteriophage.</title>
        <authorList>
            <person name="Grenfell A.W."/>
            <person name="Intile P."/>
            <person name="Mcfarlane J."/>
            <person name="Leung D."/>
            <person name="Abdalla K."/>
            <person name="Wold M."/>
            <person name="Kees E."/>
            <person name="Gralnick J."/>
        </authorList>
    </citation>
    <scope>NUCLEOTIDE SEQUENCE [LARGE SCALE GENOMIC DNA]</scope>
    <source>
        <strain evidence="6 8">NF-5</strain>
    </source>
</reference>
<evidence type="ECO:0000313" key="7">
    <source>
        <dbReference type="EMBL" id="MDV5392826.1"/>
    </source>
</evidence>
<proteinExistence type="inferred from homology"/>
<dbReference type="Proteomes" id="UP001159075">
    <property type="component" value="Unassembled WGS sequence"/>
</dbReference>
<dbReference type="GO" id="GO:0006270">
    <property type="term" value="P:DNA replication initiation"/>
    <property type="evidence" value="ECO:0007669"/>
    <property type="project" value="UniProtKB-ARBA"/>
</dbReference>
<dbReference type="Proteomes" id="UP001187859">
    <property type="component" value="Unassembled WGS sequence"/>
</dbReference>
<dbReference type="PROSITE" id="PS00045">
    <property type="entry name" value="HISTONE_LIKE"/>
    <property type="match status" value="1"/>
</dbReference>
<dbReference type="SMART" id="SM00411">
    <property type="entry name" value="BHL"/>
    <property type="match status" value="1"/>
</dbReference>
<evidence type="ECO:0000256" key="5">
    <source>
        <dbReference type="RuleBase" id="RU003939"/>
    </source>
</evidence>
<dbReference type="PANTHER" id="PTHR33175:SF3">
    <property type="entry name" value="DNA-BINDING PROTEIN HU-BETA"/>
    <property type="match status" value="1"/>
</dbReference>
<comment type="function">
    <text evidence="1">Histone-like DNA-binding protein which is capable of wrapping DNA to stabilize it, and thus to prevent its denaturation under extreme environmental conditions.</text>
</comment>
<dbReference type="GO" id="GO:0030261">
    <property type="term" value="P:chromosome condensation"/>
    <property type="evidence" value="ECO:0007669"/>
    <property type="project" value="UniProtKB-KW"/>
</dbReference>
<gene>
    <name evidence="6" type="ORF">ODY93_12405</name>
    <name evidence="7" type="ORF">QM089_21765</name>
</gene>